<feature type="domain" description="Reticulon" evidence="8">
    <location>
        <begin position="45"/>
        <end position="228"/>
    </location>
</feature>
<dbReference type="AlphaFoldDB" id="A0A067EF18"/>
<keyword evidence="5 6" id="KW-0472">Membrane</keyword>
<protein>
    <recommendedName>
        <fullName evidence="6">Reticulon-like protein</fullName>
    </recommendedName>
</protein>
<dbReference type="KEGG" id="cit:102606768"/>
<gene>
    <name evidence="9" type="ORF">CISIN_1g027121mg</name>
</gene>
<dbReference type="PROSITE" id="PS50845">
    <property type="entry name" value="RETICULON"/>
    <property type="match status" value="1"/>
</dbReference>
<dbReference type="eggNOG" id="KOG1792">
    <property type="taxonomic scope" value="Eukaryota"/>
</dbReference>
<evidence type="ECO:0000256" key="6">
    <source>
        <dbReference type="RuleBase" id="RU363132"/>
    </source>
</evidence>
<evidence type="ECO:0000256" key="4">
    <source>
        <dbReference type="ARBA" id="ARBA00022989"/>
    </source>
</evidence>
<proteinExistence type="predicted"/>
<evidence type="ECO:0000256" key="2">
    <source>
        <dbReference type="ARBA" id="ARBA00022692"/>
    </source>
</evidence>
<reference evidence="9 10" key="1">
    <citation type="submission" date="2014-04" db="EMBL/GenBank/DDBJ databases">
        <authorList>
            <consortium name="International Citrus Genome Consortium"/>
            <person name="Gmitter F."/>
            <person name="Chen C."/>
            <person name="Farmerie W."/>
            <person name="Harkins T."/>
            <person name="Desany B."/>
            <person name="Mohiuddin M."/>
            <person name="Kodira C."/>
            <person name="Borodovsky M."/>
            <person name="Lomsadze A."/>
            <person name="Burns P."/>
            <person name="Jenkins J."/>
            <person name="Prochnik S."/>
            <person name="Shu S."/>
            <person name="Chapman J."/>
            <person name="Pitluck S."/>
            <person name="Schmutz J."/>
            <person name="Rokhsar D."/>
        </authorList>
    </citation>
    <scope>NUCLEOTIDE SEQUENCE</scope>
</reference>
<keyword evidence="10" id="KW-1185">Reference proteome</keyword>
<dbReference type="PaxDb" id="2711-XP_006477776.1"/>
<evidence type="ECO:0000259" key="8">
    <source>
        <dbReference type="PROSITE" id="PS50845"/>
    </source>
</evidence>
<accession>A0A067EF18</accession>
<feature type="transmembrane region" description="Helical" evidence="6">
    <location>
        <begin position="138"/>
        <end position="160"/>
    </location>
</feature>
<name>A0A067EF18_CITSI</name>
<sequence>MPIYTSSSESDNEPSRPSRTTPRPRPPRLLGSQKPIHDILGGGKVADVLLWKNITVSASLLIGMTVIWFLFEVVEYNFVTLLCHISITSMLALFIWSKGAEFFNWKPPQIPEVILRESTFREVASTLRVRFNKILSKLLDVACGKDPGLFILVIAILYIFSVIGTYFSFLNLLYLGFICILTVPFLYDRYDEHVDYIADREFRRMKKMFRRFNSQFLNKIPRGPVKEN</sequence>
<evidence type="ECO:0000256" key="1">
    <source>
        <dbReference type="ARBA" id="ARBA00004477"/>
    </source>
</evidence>
<feature type="transmembrane region" description="Helical" evidence="6">
    <location>
        <begin position="76"/>
        <end position="96"/>
    </location>
</feature>
<dbReference type="GO" id="GO:0009617">
    <property type="term" value="P:response to bacterium"/>
    <property type="evidence" value="ECO:0007669"/>
    <property type="project" value="InterPro"/>
</dbReference>
<dbReference type="EMBL" id="KK785100">
    <property type="protein sequence ID" value="KDO49797.1"/>
    <property type="molecule type" value="Genomic_DNA"/>
</dbReference>
<feature type="transmembrane region" description="Helical" evidence="6">
    <location>
        <begin position="49"/>
        <end position="70"/>
    </location>
</feature>
<dbReference type="Proteomes" id="UP000027120">
    <property type="component" value="Unassembled WGS sequence"/>
</dbReference>
<keyword evidence="4 6" id="KW-1133">Transmembrane helix</keyword>
<dbReference type="GO" id="GO:0005789">
    <property type="term" value="C:endoplasmic reticulum membrane"/>
    <property type="evidence" value="ECO:0007669"/>
    <property type="project" value="UniProtKB-SubCell"/>
</dbReference>
<dbReference type="InterPro" id="IPR045064">
    <property type="entry name" value="Reticulon-like"/>
</dbReference>
<organism evidence="9 10">
    <name type="scientific">Citrus sinensis</name>
    <name type="common">Sweet orange</name>
    <name type="synonym">Citrus aurantium var. sinensis</name>
    <dbReference type="NCBI Taxonomy" id="2711"/>
    <lineage>
        <taxon>Eukaryota</taxon>
        <taxon>Viridiplantae</taxon>
        <taxon>Streptophyta</taxon>
        <taxon>Embryophyta</taxon>
        <taxon>Tracheophyta</taxon>
        <taxon>Spermatophyta</taxon>
        <taxon>Magnoliopsida</taxon>
        <taxon>eudicotyledons</taxon>
        <taxon>Gunneridae</taxon>
        <taxon>Pentapetalae</taxon>
        <taxon>rosids</taxon>
        <taxon>malvids</taxon>
        <taxon>Sapindales</taxon>
        <taxon>Rutaceae</taxon>
        <taxon>Aurantioideae</taxon>
        <taxon>Citrus</taxon>
    </lineage>
</organism>
<evidence type="ECO:0000313" key="10">
    <source>
        <dbReference type="Proteomes" id="UP000027120"/>
    </source>
</evidence>
<dbReference type="PANTHER" id="PTHR10994:SF85">
    <property type="entry name" value="RETICULON-LIKE PROTEIN B9"/>
    <property type="match status" value="1"/>
</dbReference>
<dbReference type="InterPro" id="IPR003388">
    <property type="entry name" value="Reticulon"/>
</dbReference>
<evidence type="ECO:0000256" key="3">
    <source>
        <dbReference type="ARBA" id="ARBA00022824"/>
    </source>
</evidence>
<evidence type="ECO:0000256" key="7">
    <source>
        <dbReference type="SAM" id="MobiDB-lite"/>
    </source>
</evidence>
<keyword evidence="3 6" id="KW-0256">Endoplasmic reticulum</keyword>
<dbReference type="PANTHER" id="PTHR10994">
    <property type="entry name" value="RETICULON"/>
    <property type="match status" value="1"/>
</dbReference>
<dbReference type="Pfam" id="PF02453">
    <property type="entry name" value="Reticulon"/>
    <property type="match status" value="1"/>
</dbReference>
<keyword evidence="2 6" id="KW-0812">Transmembrane</keyword>
<evidence type="ECO:0000313" key="9">
    <source>
        <dbReference type="EMBL" id="KDO49797.1"/>
    </source>
</evidence>
<comment type="subcellular location">
    <subcellularLocation>
        <location evidence="1 6">Endoplasmic reticulum membrane</location>
        <topology evidence="1 6">Multi-pass membrane protein</topology>
    </subcellularLocation>
</comment>
<evidence type="ECO:0000256" key="5">
    <source>
        <dbReference type="ARBA" id="ARBA00023136"/>
    </source>
</evidence>
<feature type="region of interest" description="Disordered" evidence="7">
    <location>
        <begin position="1"/>
        <end position="35"/>
    </location>
</feature>